<organism evidence="1 2">
    <name type="scientific">Triparma strigata</name>
    <dbReference type="NCBI Taxonomy" id="1606541"/>
    <lineage>
        <taxon>Eukaryota</taxon>
        <taxon>Sar</taxon>
        <taxon>Stramenopiles</taxon>
        <taxon>Ochrophyta</taxon>
        <taxon>Bolidophyceae</taxon>
        <taxon>Parmales</taxon>
        <taxon>Triparmaceae</taxon>
        <taxon>Triparma</taxon>
    </lineage>
</organism>
<dbReference type="EMBL" id="BRXY01000306">
    <property type="protein sequence ID" value="GMH85657.1"/>
    <property type="molecule type" value="Genomic_DNA"/>
</dbReference>
<dbReference type="OrthoDB" id="10463447at2759"/>
<accession>A0A9W7BDG0</accession>
<name>A0A9W7BDG0_9STRA</name>
<dbReference type="Proteomes" id="UP001165085">
    <property type="component" value="Unassembled WGS sequence"/>
</dbReference>
<comment type="caution">
    <text evidence="1">The sequence shown here is derived from an EMBL/GenBank/DDBJ whole genome shotgun (WGS) entry which is preliminary data.</text>
</comment>
<dbReference type="AlphaFoldDB" id="A0A9W7BDG0"/>
<sequence>MSQPVSQPPITLTPTPSFSTLTNYIHLQSPPLLSRLLYTSPCCILTSPTSSMTITWTTCSNNKGNIILCINRKRETLKGFKPHVKVGLSICNSIPTLKHVGSSSGPEKLLSPPVPYSTFSSSDFETYLSSVMLKVELIKCIDDEDDETVTWKGIILEGWVKSDEWNGKIWTGPGQVFRGSQTWAAFT</sequence>
<keyword evidence="2" id="KW-1185">Reference proteome</keyword>
<evidence type="ECO:0000313" key="1">
    <source>
        <dbReference type="EMBL" id="GMH85657.1"/>
    </source>
</evidence>
<gene>
    <name evidence="1" type="ORF">TrST_g3622</name>
</gene>
<reference evidence="2" key="1">
    <citation type="journal article" date="2023" name="Commun. Biol.">
        <title>Genome analysis of Parmales, the sister group of diatoms, reveals the evolutionary specialization of diatoms from phago-mixotrophs to photoautotrophs.</title>
        <authorList>
            <person name="Ban H."/>
            <person name="Sato S."/>
            <person name="Yoshikawa S."/>
            <person name="Yamada K."/>
            <person name="Nakamura Y."/>
            <person name="Ichinomiya M."/>
            <person name="Sato N."/>
            <person name="Blanc-Mathieu R."/>
            <person name="Endo H."/>
            <person name="Kuwata A."/>
            <person name="Ogata H."/>
        </authorList>
    </citation>
    <scope>NUCLEOTIDE SEQUENCE [LARGE SCALE GENOMIC DNA]</scope>
    <source>
        <strain evidence="2">NIES 3701</strain>
    </source>
</reference>
<protein>
    <submittedName>
        <fullName evidence="1">Uncharacterized protein</fullName>
    </submittedName>
</protein>
<proteinExistence type="predicted"/>
<evidence type="ECO:0000313" key="2">
    <source>
        <dbReference type="Proteomes" id="UP001165085"/>
    </source>
</evidence>